<evidence type="ECO:0000313" key="5">
    <source>
        <dbReference type="Proteomes" id="UP000694865"/>
    </source>
</evidence>
<protein>
    <submittedName>
        <fullName evidence="6">Nucleolin-like isoform X1</fullName>
    </submittedName>
</protein>
<dbReference type="Gene3D" id="3.30.70.330">
    <property type="match status" value="3"/>
</dbReference>
<keyword evidence="1 2" id="KW-0694">RNA-binding</keyword>
<dbReference type="InterPro" id="IPR012677">
    <property type="entry name" value="Nucleotide-bd_a/b_plait_sf"/>
</dbReference>
<dbReference type="Proteomes" id="UP000694865">
    <property type="component" value="Unplaced"/>
</dbReference>
<organism evidence="5 6">
    <name type="scientific">Saccoglossus kowalevskii</name>
    <name type="common">Acorn worm</name>
    <dbReference type="NCBI Taxonomy" id="10224"/>
    <lineage>
        <taxon>Eukaryota</taxon>
        <taxon>Metazoa</taxon>
        <taxon>Hemichordata</taxon>
        <taxon>Enteropneusta</taxon>
        <taxon>Harrimaniidae</taxon>
        <taxon>Saccoglossus</taxon>
    </lineage>
</organism>
<dbReference type="InterPro" id="IPR035979">
    <property type="entry name" value="RBD_domain_sf"/>
</dbReference>
<feature type="domain" description="RRM" evidence="4">
    <location>
        <begin position="419"/>
        <end position="493"/>
    </location>
</feature>
<feature type="compositionally biased region" description="Acidic residues" evidence="3">
    <location>
        <begin position="156"/>
        <end position="167"/>
    </location>
</feature>
<feature type="compositionally biased region" description="Basic and acidic residues" evidence="3">
    <location>
        <begin position="400"/>
        <end position="410"/>
    </location>
</feature>
<name>A0ABM0GJP8_SACKO</name>
<evidence type="ECO:0000256" key="2">
    <source>
        <dbReference type="PROSITE-ProRule" id="PRU00176"/>
    </source>
</evidence>
<feature type="compositionally biased region" description="Acidic residues" evidence="3">
    <location>
        <begin position="27"/>
        <end position="40"/>
    </location>
</feature>
<evidence type="ECO:0000256" key="1">
    <source>
        <dbReference type="ARBA" id="ARBA00022884"/>
    </source>
</evidence>
<dbReference type="InterPro" id="IPR052462">
    <property type="entry name" value="SLIRP/GR-RBP-like"/>
</dbReference>
<gene>
    <name evidence="6" type="primary">LOC100377306</name>
</gene>
<dbReference type="PANTHER" id="PTHR48027">
    <property type="entry name" value="HETEROGENEOUS NUCLEAR RIBONUCLEOPROTEIN 87F-RELATED"/>
    <property type="match status" value="1"/>
</dbReference>
<reference evidence="6" key="1">
    <citation type="submission" date="2025-08" db="UniProtKB">
        <authorList>
            <consortium name="RefSeq"/>
        </authorList>
    </citation>
    <scope>IDENTIFICATION</scope>
    <source>
        <tissue evidence="6">Testes</tissue>
    </source>
</reference>
<feature type="compositionally biased region" description="Basic and acidic residues" evidence="3">
    <location>
        <begin position="548"/>
        <end position="565"/>
    </location>
</feature>
<accession>A0ABM0GJP8</accession>
<evidence type="ECO:0000313" key="6">
    <source>
        <dbReference type="RefSeq" id="XP_002731349.1"/>
    </source>
</evidence>
<feature type="region of interest" description="Disordered" evidence="3">
    <location>
        <begin position="495"/>
        <end position="565"/>
    </location>
</feature>
<keyword evidence="5" id="KW-1185">Reference proteome</keyword>
<dbReference type="SUPFAM" id="SSF54928">
    <property type="entry name" value="RNA-binding domain, RBD"/>
    <property type="match status" value="3"/>
</dbReference>
<feature type="compositionally biased region" description="Basic and acidic residues" evidence="3">
    <location>
        <begin position="143"/>
        <end position="155"/>
    </location>
</feature>
<dbReference type="PROSITE" id="PS50102">
    <property type="entry name" value="RRM"/>
    <property type="match status" value="3"/>
</dbReference>
<feature type="compositionally biased region" description="Gly residues" evidence="3">
    <location>
        <begin position="499"/>
        <end position="546"/>
    </location>
</feature>
<feature type="compositionally biased region" description="Low complexity" evidence="3">
    <location>
        <begin position="171"/>
        <end position="182"/>
    </location>
</feature>
<feature type="compositionally biased region" description="Acidic residues" evidence="3">
    <location>
        <begin position="183"/>
        <end position="194"/>
    </location>
</feature>
<proteinExistence type="predicted"/>
<feature type="compositionally biased region" description="Basic residues" evidence="3">
    <location>
        <begin position="96"/>
        <end position="108"/>
    </location>
</feature>
<dbReference type="InterPro" id="IPR000504">
    <property type="entry name" value="RRM_dom"/>
</dbReference>
<feature type="domain" description="RRM" evidence="4">
    <location>
        <begin position="314"/>
        <end position="388"/>
    </location>
</feature>
<feature type="region of interest" description="Disordered" evidence="3">
    <location>
        <begin position="1"/>
        <end position="224"/>
    </location>
</feature>
<evidence type="ECO:0000256" key="3">
    <source>
        <dbReference type="SAM" id="MobiDB-lite"/>
    </source>
</evidence>
<feature type="compositionally biased region" description="Basic residues" evidence="3">
    <location>
        <begin position="1"/>
        <end position="17"/>
    </location>
</feature>
<dbReference type="GeneID" id="100377306"/>
<evidence type="ECO:0000259" key="4">
    <source>
        <dbReference type="PROSITE" id="PS50102"/>
    </source>
</evidence>
<dbReference type="RefSeq" id="XP_002731349.1">
    <property type="nucleotide sequence ID" value="XM_002731303.2"/>
</dbReference>
<feature type="region of interest" description="Disordered" evidence="3">
    <location>
        <begin position="387"/>
        <end position="420"/>
    </location>
</feature>
<dbReference type="SMART" id="SM00360">
    <property type="entry name" value="RRM"/>
    <property type="match status" value="3"/>
</dbReference>
<dbReference type="Pfam" id="PF00076">
    <property type="entry name" value="RRM_1"/>
    <property type="match status" value="3"/>
</dbReference>
<feature type="domain" description="RRM" evidence="4">
    <location>
        <begin position="224"/>
        <end position="296"/>
    </location>
</feature>
<sequence>MARKTKSKTQKKGKPVKKAPPPKPVDESEEDSDESSDEEVPVIVTKPEKAKGKKGKKPPPKVVAKDSDDSSDEEMETNVAPVADSDESSEEEVKPKSKPAKKASKSKKAAPPPKEESESEDDSSDESEEEKPKPKTQPKAVKKAKETKKGATKESESEDDDSSEEEDQPKAAANNTNNAAGSEESDSDDEDESSGDDKKKSKKRKQQEEAPVAAKKSKSDDELISVFVGNLSRDTTEEDLAEHFRSGGVEIAGARVVSNRRFGYIDLPDEDQFTKAMQFNQTHLDGSQIRLEKAVSKKDRDNNVNPEREQRDAKTLFVKGLNYETTVETLEGAFEGCTSARIASDPDGNSRGFGFVEFSDEASVDAALKENQGMELEGRELILDFIGKKSQRNRGGGGGGDRRGGRDGGRGRRSSGPSKTIFVKGLNYDTTVDTLLDTLGGVDARIPTDRESGRPKGIGYVDFESTEAAQKALNSHQNEDIDGRCVILDFAEDRRSFSPGGGGGRGFGGGRGGGRGFGGGRGGGRGFGGGRGGGRGFGGRGGGGGFGRKRDGIQSYEGKKMKFDD</sequence>
<feature type="compositionally biased region" description="Acidic residues" evidence="3">
    <location>
        <begin position="117"/>
        <end position="129"/>
    </location>
</feature>